<dbReference type="AlphaFoldDB" id="A0A7J0EFM5"/>
<dbReference type="EMBL" id="BJWL01000003">
    <property type="protein sequence ID" value="GFY85261.1"/>
    <property type="molecule type" value="Genomic_DNA"/>
</dbReference>
<sequence>MPRANFKNHGSGPVKKCGLEPRVMGCKGFLSHLLEEARRYVSQCFIPTSVSPIIQKSRSGLEIRCGPDTSIMLSQQLEGTCPQMSWIPHLCLLIHKEVDAYVRRSLSCYSGSGPSGPCPQPTVSLIHCHPCQLPPPQHQVFVKDTSFQQQSQDLTTKREPWMSQALPPAKLDISTQYPQIKWVIMTSQI</sequence>
<keyword evidence="2" id="KW-1185">Reference proteome</keyword>
<gene>
    <name evidence="1" type="ORF">Acr_03g0020350</name>
</gene>
<protein>
    <submittedName>
        <fullName evidence="1">Uncharacterized protein</fullName>
    </submittedName>
</protein>
<comment type="caution">
    <text evidence="1">The sequence shown here is derived from an EMBL/GenBank/DDBJ whole genome shotgun (WGS) entry which is preliminary data.</text>
</comment>
<evidence type="ECO:0000313" key="1">
    <source>
        <dbReference type="EMBL" id="GFY85261.1"/>
    </source>
</evidence>
<dbReference type="Proteomes" id="UP000585474">
    <property type="component" value="Unassembled WGS sequence"/>
</dbReference>
<accession>A0A7J0EFM5</accession>
<organism evidence="1 2">
    <name type="scientific">Actinidia rufa</name>
    <dbReference type="NCBI Taxonomy" id="165716"/>
    <lineage>
        <taxon>Eukaryota</taxon>
        <taxon>Viridiplantae</taxon>
        <taxon>Streptophyta</taxon>
        <taxon>Embryophyta</taxon>
        <taxon>Tracheophyta</taxon>
        <taxon>Spermatophyta</taxon>
        <taxon>Magnoliopsida</taxon>
        <taxon>eudicotyledons</taxon>
        <taxon>Gunneridae</taxon>
        <taxon>Pentapetalae</taxon>
        <taxon>asterids</taxon>
        <taxon>Ericales</taxon>
        <taxon>Actinidiaceae</taxon>
        <taxon>Actinidia</taxon>
    </lineage>
</organism>
<name>A0A7J0EFM5_9ERIC</name>
<proteinExistence type="predicted"/>
<evidence type="ECO:0000313" key="2">
    <source>
        <dbReference type="Proteomes" id="UP000585474"/>
    </source>
</evidence>
<reference evidence="1 2" key="1">
    <citation type="submission" date="2019-07" db="EMBL/GenBank/DDBJ databases">
        <title>De Novo Assembly of kiwifruit Actinidia rufa.</title>
        <authorList>
            <person name="Sugita-Konishi S."/>
            <person name="Sato K."/>
            <person name="Mori E."/>
            <person name="Abe Y."/>
            <person name="Kisaki G."/>
            <person name="Hamano K."/>
            <person name="Suezawa K."/>
            <person name="Otani M."/>
            <person name="Fukuda T."/>
            <person name="Manabe T."/>
            <person name="Gomi K."/>
            <person name="Tabuchi M."/>
            <person name="Akimitsu K."/>
            <person name="Kataoka I."/>
        </authorList>
    </citation>
    <scope>NUCLEOTIDE SEQUENCE [LARGE SCALE GENOMIC DNA]</scope>
    <source>
        <strain evidence="2">cv. Fuchu</strain>
    </source>
</reference>